<dbReference type="PROSITE" id="PS51462">
    <property type="entry name" value="NUDIX"/>
    <property type="match status" value="1"/>
</dbReference>
<dbReference type="EMBL" id="JAEQND010000016">
    <property type="protein sequence ID" value="MBL0428221.1"/>
    <property type="molecule type" value="Genomic_DNA"/>
</dbReference>
<keyword evidence="4" id="KW-0378">Hydrolase</keyword>
<dbReference type="RefSeq" id="WP_201692852.1">
    <property type="nucleotide sequence ID" value="NZ_JAEQND010000016.1"/>
</dbReference>
<dbReference type="Proteomes" id="UP000622707">
    <property type="component" value="Unassembled WGS sequence"/>
</dbReference>
<evidence type="ECO:0000256" key="4">
    <source>
        <dbReference type="ARBA" id="ARBA00022801"/>
    </source>
</evidence>
<evidence type="ECO:0000256" key="7">
    <source>
        <dbReference type="SAM" id="MobiDB-lite"/>
    </source>
</evidence>
<evidence type="ECO:0000256" key="2">
    <source>
        <dbReference type="ARBA" id="ARBA00001946"/>
    </source>
</evidence>
<dbReference type="Gene3D" id="3.90.79.10">
    <property type="entry name" value="Nucleoside Triphosphate Pyrophosphohydrolase"/>
    <property type="match status" value="1"/>
</dbReference>
<sequence>MPPIDPSAAIPPDTPLSKLPNFDPREVPVVARDDHLPAVDAQRLTPEALRQRFAWPPVWEPELRDEPRFTDRKTAAAAVLVPVVMRERPMVLLTQRTAHLSTHSGQVAFPGGKRDDTDVDAADTALREAHEEIGLDRSLAEVLGMLPTYTTGTMFIVTPVIALVHADYHLALNAHEVDDAFEVPLDFLMNPAHHRRHAIEFSGTRREWFSMPYRDEAGRERFIWGATAGMLRNLYRFLAA</sequence>
<keyword evidence="5" id="KW-0460">Magnesium</keyword>
<feature type="region of interest" description="Disordered" evidence="7">
    <location>
        <begin position="1"/>
        <end position="24"/>
    </location>
</feature>
<dbReference type="PANTHER" id="PTHR12992">
    <property type="entry name" value="NUDIX HYDROLASE"/>
    <property type="match status" value="1"/>
</dbReference>
<organism evidence="9 10">
    <name type="scientific">Ramlibacter alkalitolerans</name>
    <dbReference type="NCBI Taxonomy" id="2039631"/>
    <lineage>
        <taxon>Bacteria</taxon>
        <taxon>Pseudomonadati</taxon>
        <taxon>Pseudomonadota</taxon>
        <taxon>Betaproteobacteria</taxon>
        <taxon>Burkholderiales</taxon>
        <taxon>Comamonadaceae</taxon>
        <taxon>Ramlibacter</taxon>
    </lineage>
</organism>
<dbReference type="CDD" id="cd03426">
    <property type="entry name" value="NUDIX_CoAse_Nudt7"/>
    <property type="match status" value="1"/>
</dbReference>
<keyword evidence="10" id="KW-1185">Reference proteome</keyword>
<keyword evidence="3" id="KW-0479">Metal-binding</keyword>
<dbReference type="InterPro" id="IPR000086">
    <property type="entry name" value="NUDIX_hydrolase_dom"/>
</dbReference>
<evidence type="ECO:0000256" key="5">
    <source>
        <dbReference type="ARBA" id="ARBA00022842"/>
    </source>
</evidence>
<evidence type="ECO:0000259" key="8">
    <source>
        <dbReference type="PROSITE" id="PS51462"/>
    </source>
</evidence>
<comment type="cofactor">
    <cofactor evidence="1">
        <name>Mn(2+)</name>
        <dbReference type="ChEBI" id="CHEBI:29035"/>
    </cofactor>
</comment>
<evidence type="ECO:0000256" key="6">
    <source>
        <dbReference type="ARBA" id="ARBA00023211"/>
    </source>
</evidence>
<feature type="compositionally biased region" description="Low complexity" evidence="7">
    <location>
        <begin position="1"/>
        <end position="11"/>
    </location>
</feature>
<accession>A0ABS1JWJ1</accession>
<comment type="caution">
    <text evidence="9">The sequence shown here is derived from an EMBL/GenBank/DDBJ whole genome shotgun (WGS) entry which is preliminary data.</text>
</comment>
<dbReference type="PANTHER" id="PTHR12992:SF11">
    <property type="entry name" value="MITOCHONDRIAL COENZYME A DIPHOSPHATASE NUDT8"/>
    <property type="match status" value="1"/>
</dbReference>
<dbReference type="InterPro" id="IPR015797">
    <property type="entry name" value="NUDIX_hydrolase-like_dom_sf"/>
</dbReference>
<feature type="domain" description="Nudix hydrolase" evidence="8">
    <location>
        <begin position="70"/>
        <end position="211"/>
    </location>
</feature>
<evidence type="ECO:0000313" key="9">
    <source>
        <dbReference type="EMBL" id="MBL0428221.1"/>
    </source>
</evidence>
<evidence type="ECO:0000313" key="10">
    <source>
        <dbReference type="Proteomes" id="UP000622707"/>
    </source>
</evidence>
<proteinExistence type="predicted"/>
<gene>
    <name evidence="9" type="ORF">JI746_24165</name>
</gene>
<dbReference type="InterPro" id="IPR045121">
    <property type="entry name" value="CoAse"/>
</dbReference>
<dbReference type="SUPFAM" id="SSF55811">
    <property type="entry name" value="Nudix"/>
    <property type="match status" value="1"/>
</dbReference>
<comment type="cofactor">
    <cofactor evidence="2">
        <name>Mg(2+)</name>
        <dbReference type="ChEBI" id="CHEBI:18420"/>
    </cofactor>
</comment>
<protein>
    <submittedName>
        <fullName evidence="9">CoA pyrophosphatase</fullName>
    </submittedName>
</protein>
<evidence type="ECO:0000256" key="1">
    <source>
        <dbReference type="ARBA" id="ARBA00001936"/>
    </source>
</evidence>
<reference evidence="9 10" key="1">
    <citation type="journal article" date="2017" name="Int. J. Syst. Evol. Microbiol.">
        <title>Ramlibacter alkalitolerans sp. nov., alkali-tolerant bacterium isolated from soil of ginseng.</title>
        <authorList>
            <person name="Lee D.H."/>
            <person name="Cha C.J."/>
        </authorList>
    </citation>
    <scope>NUCLEOTIDE SEQUENCE [LARGE SCALE GENOMIC DNA]</scope>
    <source>
        <strain evidence="9 10">KACC 19305</strain>
    </source>
</reference>
<name>A0ABS1JWJ1_9BURK</name>
<dbReference type="NCBIfam" id="NF007980">
    <property type="entry name" value="PRK10707.1"/>
    <property type="match status" value="1"/>
</dbReference>
<evidence type="ECO:0000256" key="3">
    <source>
        <dbReference type="ARBA" id="ARBA00022723"/>
    </source>
</evidence>
<keyword evidence="6" id="KW-0464">Manganese</keyword>
<dbReference type="Pfam" id="PF00293">
    <property type="entry name" value="NUDIX"/>
    <property type="match status" value="1"/>
</dbReference>